<keyword evidence="2" id="KW-1185">Reference proteome</keyword>
<name>A0ABR5XY49_9PROT</name>
<dbReference type="Proteomes" id="UP000076167">
    <property type="component" value="Unassembled WGS sequence"/>
</dbReference>
<dbReference type="EMBL" id="LPXL01000041">
    <property type="protein sequence ID" value="KZD00868.1"/>
    <property type="molecule type" value="Genomic_DNA"/>
</dbReference>
<reference evidence="1 2" key="1">
    <citation type="submission" date="2015-12" db="EMBL/GenBank/DDBJ databases">
        <title>Genome sequence of Thalassospira xiamenensis MCCC 1A03005.</title>
        <authorList>
            <person name="Lu L."/>
            <person name="Lai Q."/>
            <person name="Shao Z."/>
            <person name="Qian P."/>
        </authorList>
    </citation>
    <scope>NUCLEOTIDE SEQUENCE [LARGE SCALE GENOMIC DNA]</scope>
    <source>
        <strain evidence="1 2">MCCC 1A03005</strain>
    </source>
</reference>
<proteinExistence type="predicted"/>
<protein>
    <submittedName>
        <fullName evidence="1">Uncharacterized protein</fullName>
    </submittedName>
</protein>
<comment type="caution">
    <text evidence="1">The sequence shown here is derived from an EMBL/GenBank/DDBJ whole genome shotgun (WGS) entry which is preliminary data.</text>
</comment>
<gene>
    <name evidence="1" type="ORF">AUP40_21340</name>
</gene>
<organism evidence="1 2">
    <name type="scientific">Thalassospira xiamenensis</name>
    <dbReference type="NCBI Taxonomy" id="220697"/>
    <lineage>
        <taxon>Bacteria</taxon>
        <taxon>Pseudomonadati</taxon>
        <taxon>Pseudomonadota</taxon>
        <taxon>Alphaproteobacteria</taxon>
        <taxon>Rhodospirillales</taxon>
        <taxon>Thalassospiraceae</taxon>
        <taxon>Thalassospira</taxon>
    </lineage>
</organism>
<evidence type="ECO:0000313" key="1">
    <source>
        <dbReference type="EMBL" id="KZD00868.1"/>
    </source>
</evidence>
<accession>A0ABR5XY49</accession>
<sequence>MIKAHIIPAGLYARPEKSKEALKIISTDNPGRTRKSWTGIYDDELVCRACEDMWDSWDAYGIDFLRNIEKYAKPILSEGRLLGYQSDDYDYSQLKLFFLSVAWRCGASGRKEFCLVKLGPYQDKLKKVIENRNPNEPSGFDVSFTRFDDTNLGTALLNPHCERFDGINYLSIYMYGFIVSVKMDRRPGASIFRPLTMHSGEPLRIALRNFKNSPEHRLMFKMARDVPR</sequence>
<evidence type="ECO:0000313" key="2">
    <source>
        <dbReference type="Proteomes" id="UP000076167"/>
    </source>
</evidence>